<evidence type="ECO:0000313" key="1">
    <source>
        <dbReference type="EMBL" id="CBN79773.1"/>
    </source>
</evidence>
<dbReference type="EMBL" id="FN649736">
    <property type="protein sequence ID" value="CBN79773.1"/>
    <property type="molecule type" value="Genomic_DNA"/>
</dbReference>
<dbReference type="EMBL" id="FN648000">
    <property type="protein sequence ID" value="CBN79773.1"/>
    <property type="molecule type" value="Genomic_DNA"/>
</dbReference>
<dbReference type="Proteomes" id="UP000002630">
    <property type="component" value="Linkage Group LG11"/>
</dbReference>
<evidence type="ECO:0000313" key="2">
    <source>
        <dbReference type="Proteomes" id="UP000002630"/>
    </source>
</evidence>
<proteinExistence type="predicted"/>
<accession>D8LEV3</accession>
<organism evidence="1 2">
    <name type="scientific">Ectocarpus siliculosus</name>
    <name type="common">Brown alga</name>
    <name type="synonym">Conferva siliculosa</name>
    <dbReference type="NCBI Taxonomy" id="2880"/>
    <lineage>
        <taxon>Eukaryota</taxon>
        <taxon>Sar</taxon>
        <taxon>Stramenopiles</taxon>
        <taxon>Ochrophyta</taxon>
        <taxon>PX clade</taxon>
        <taxon>Phaeophyceae</taxon>
        <taxon>Ectocarpales</taxon>
        <taxon>Ectocarpaceae</taxon>
        <taxon>Ectocarpus</taxon>
    </lineage>
</organism>
<dbReference type="InParanoid" id="D8LEV3"/>
<name>D8LEV3_ECTSI</name>
<keyword evidence="2" id="KW-1185">Reference proteome</keyword>
<reference evidence="1 2" key="1">
    <citation type="journal article" date="2010" name="Nature">
        <title>The Ectocarpus genome and the independent evolution of multicellularity in brown algae.</title>
        <authorList>
            <person name="Cock J.M."/>
            <person name="Sterck L."/>
            <person name="Rouze P."/>
            <person name="Scornet D."/>
            <person name="Allen A.E."/>
            <person name="Amoutzias G."/>
            <person name="Anthouard V."/>
            <person name="Artiguenave F."/>
            <person name="Aury J.M."/>
            <person name="Badger J.H."/>
            <person name="Beszteri B."/>
            <person name="Billiau K."/>
            <person name="Bonnet E."/>
            <person name="Bothwell J.H."/>
            <person name="Bowler C."/>
            <person name="Boyen C."/>
            <person name="Brownlee C."/>
            <person name="Carrano C.J."/>
            <person name="Charrier B."/>
            <person name="Cho G.Y."/>
            <person name="Coelho S.M."/>
            <person name="Collen J."/>
            <person name="Corre E."/>
            <person name="Da Silva C."/>
            <person name="Delage L."/>
            <person name="Delaroque N."/>
            <person name="Dittami S.M."/>
            <person name="Doulbeau S."/>
            <person name="Elias M."/>
            <person name="Farnham G."/>
            <person name="Gachon C.M."/>
            <person name="Gschloessl B."/>
            <person name="Heesch S."/>
            <person name="Jabbari K."/>
            <person name="Jubin C."/>
            <person name="Kawai H."/>
            <person name="Kimura K."/>
            <person name="Kloareg B."/>
            <person name="Kupper F.C."/>
            <person name="Lang D."/>
            <person name="Le Bail A."/>
            <person name="Leblanc C."/>
            <person name="Lerouge P."/>
            <person name="Lohr M."/>
            <person name="Lopez P.J."/>
            <person name="Martens C."/>
            <person name="Maumus F."/>
            <person name="Michel G."/>
            <person name="Miranda-Saavedra D."/>
            <person name="Morales J."/>
            <person name="Moreau H."/>
            <person name="Motomura T."/>
            <person name="Nagasato C."/>
            <person name="Napoli C.A."/>
            <person name="Nelson D.R."/>
            <person name="Nyvall-Collen P."/>
            <person name="Peters A.F."/>
            <person name="Pommier C."/>
            <person name="Potin P."/>
            <person name="Poulain J."/>
            <person name="Quesneville H."/>
            <person name="Read B."/>
            <person name="Rensing S.A."/>
            <person name="Ritter A."/>
            <person name="Rousvoal S."/>
            <person name="Samanta M."/>
            <person name="Samson G."/>
            <person name="Schroeder D.C."/>
            <person name="Segurens B."/>
            <person name="Strittmatter M."/>
            <person name="Tonon T."/>
            <person name="Tregear J.W."/>
            <person name="Valentin K."/>
            <person name="von Dassow P."/>
            <person name="Yamagishi T."/>
            <person name="Van de Peer Y."/>
            <person name="Wincker P."/>
        </authorList>
    </citation>
    <scope>NUCLEOTIDE SEQUENCE [LARGE SCALE GENOMIC DNA]</scope>
    <source>
        <strain evidence="2">Ec32 / CCAP1310/4</strain>
    </source>
</reference>
<dbReference type="AlphaFoldDB" id="D8LEV3"/>
<sequence>MAILVKRIRLPFPPFVASTYERYTDLRPDNFRFWTWNRFSRSRRCAGR</sequence>
<protein>
    <submittedName>
        <fullName evidence="1">Uncharacterized protein</fullName>
    </submittedName>
</protein>
<gene>
    <name evidence="1" type="ORF">Esi_0014_0070</name>
</gene>